<dbReference type="SUPFAM" id="SSF51905">
    <property type="entry name" value="FAD/NAD(P)-binding domain"/>
    <property type="match status" value="1"/>
</dbReference>
<keyword evidence="3" id="KW-0560">Oxidoreductase</keyword>
<dbReference type="PRINTS" id="PR00420">
    <property type="entry name" value="RNGMNOXGNASE"/>
</dbReference>
<keyword evidence="2" id="KW-0274">FAD</keyword>
<dbReference type="InterPro" id="IPR002938">
    <property type="entry name" value="FAD-bd"/>
</dbReference>
<dbReference type="InterPro" id="IPR036188">
    <property type="entry name" value="FAD/NAD-bd_sf"/>
</dbReference>
<dbReference type="Pfam" id="PF01494">
    <property type="entry name" value="FAD_binding_3"/>
    <property type="match status" value="1"/>
</dbReference>
<dbReference type="Gene3D" id="3.50.50.60">
    <property type="entry name" value="FAD/NAD(P)-binding domain"/>
    <property type="match status" value="1"/>
</dbReference>
<feature type="domain" description="FAD-binding" evidence="4">
    <location>
        <begin position="5"/>
        <end position="392"/>
    </location>
</feature>
<evidence type="ECO:0000313" key="5">
    <source>
        <dbReference type="EMBL" id="OCH96283.1"/>
    </source>
</evidence>
<dbReference type="GO" id="GO:0071949">
    <property type="term" value="F:FAD binding"/>
    <property type="evidence" value="ECO:0007669"/>
    <property type="project" value="InterPro"/>
</dbReference>
<keyword evidence="6" id="KW-1185">Reference proteome</keyword>
<proteinExistence type="predicted"/>
<name>A0A8E2DUW3_9APHY</name>
<dbReference type="EMBL" id="KV722331">
    <property type="protein sequence ID" value="OCH96283.1"/>
    <property type="molecule type" value="Genomic_DNA"/>
</dbReference>
<keyword evidence="1" id="KW-0285">Flavoprotein</keyword>
<dbReference type="Proteomes" id="UP000250043">
    <property type="component" value="Unassembled WGS sequence"/>
</dbReference>
<dbReference type="AlphaFoldDB" id="A0A8E2DUW3"/>
<protein>
    <submittedName>
        <fullName evidence="5">FAD/NAD(P)-binding domain-containing protein</fullName>
    </submittedName>
</protein>
<reference evidence="5 6" key="1">
    <citation type="submission" date="2016-07" db="EMBL/GenBank/DDBJ databases">
        <title>Draft genome of the white-rot fungus Obba rivulosa 3A-2.</title>
        <authorList>
            <consortium name="DOE Joint Genome Institute"/>
            <person name="Miettinen O."/>
            <person name="Riley R."/>
            <person name="Acob R."/>
            <person name="Barry K."/>
            <person name="Cullen D."/>
            <person name="De Vries R."/>
            <person name="Hainaut M."/>
            <person name="Hatakka A."/>
            <person name="Henrissat B."/>
            <person name="Hilden K."/>
            <person name="Kuo R."/>
            <person name="Labutti K."/>
            <person name="Lipzen A."/>
            <person name="Makela M.R."/>
            <person name="Sandor L."/>
            <person name="Spatafora J.W."/>
            <person name="Grigoriev I.V."/>
            <person name="Hibbett D.S."/>
        </authorList>
    </citation>
    <scope>NUCLEOTIDE SEQUENCE [LARGE SCALE GENOMIC DNA]</scope>
    <source>
        <strain evidence="5 6">3A-2</strain>
    </source>
</reference>
<dbReference type="OrthoDB" id="417877at2759"/>
<sequence>MSKKFTVAICGGGVGGLVCAIVLSQYSDIQVDIYEAANQFSEIGAGIGMWPRTWKIMQALGLDHDLAEVAIVPPNGVPQVAFTFRKGDQAEGRNFYALNTPGGLISIHRAHFQSTLLRHLPSSCNAHTRKRLVSYTQPARRTRRSMAGAAALPKVTLYFQDGTTAFCDVLLGADGVKSNVRTSMMKEMASLARAQGDAAQAEVFMRAAPARWSGTSAYRAVIPAEKLRSLVPGHRVLTHPMIYFGKDTQITVYPIAHGTLINFAAFRARYDLENTTLDAPWVQDVPRDELLRDFHEWEPEVQALLQCVQTPSRWAVHTSAPLGAFTFGRVALVGDAAHAMMPYQGSGAGQAVEDAYVLATLLGHPSTSIATLPRALQIYDAVRRPFAQHVAKVSRDNGLLFTMNYPGLTLESPGEDVPRKLAELSSRIKKKWEWAWESSVDDDVERAVRMLEEAASRS</sequence>
<dbReference type="SUPFAM" id="SSF54373">
    <property type="entry name" value="FAD-linked reductases, C-terminal domain"/>
    <property type="match status" value="1"/>
</dbReference>
<dbReference type="InterPro" id="IPR051104">
    <property type="entry name" value="FAD_monoxygenase"/>
</dbReference>
<organism evidence="5 6">
    <name type="scientific">Obba rivulosa</name>
    <dbReference type="NCBI Taxonomy" id="1052685"/>
    <lineage>
        <taxon>Eukaryota</taxon>
        <taxon>Fungi</taxon>
        <taxon>Dikarya</taxon>
        <taxon>Basidiomycota</taxon>
        <taxon>Agaricomycotina</taxon>
        <taxon>Agaricomycetes</taxon>
        <taxon>Polyporales</taxon>
        <taxon>Gelatoporiaceae</taxon>
        <taxon>Obba</taxon>
    </lineage>
</organism>
<dbReference type="PANTHER" id="PTHR46720:SF3">
    <property type="entry name" value="FAD-BINDING DOMAIN-CONTAINING PROTEIN-RELATED"/>
    <property type="match status" value="1"/>
</dbReference>
<evidence type="ECO:0000256" key="2">
    <source>
        <dbReference type="ARBA" id="ARBA00022827"/>
    </source>
</evidence>
<dbReference type="GO" id="GO:0044550">
    <property type="term" value="P:secondary metabolite biosynthetic process"/>
    <property type="evidence" value="ECO:0007669"/>
    <property type="project" value="TreeGrafter"/>
</dbReference>
<accession>A0A8E2DUW3</accession>
<gene>
    <name evidence="5" type="ORF">OBBRIDRAFT_787360</name>
</gene>
<evidence type="ECO:0000313" key="6">
    <source>
        <dbReference type="Proteomes" id="UP000250043"/>
    </source>
</evidence>
<dbReference type="PANTHER" id="PTHR46720">
    <property type="entry name" value="HYDROXYLASE, PUTATIVE (AFU_ORTHOLOGUE AFUA_3G01460)-RELATED"/>
    <property type="match status" value="1"/>
</dbReference>
<evidence type="ECO:0000259" key="4">
    <source>
        <dbReference type="Pfam" id="PF01494"/>
    </source>
</evidence>
<evidence type="ECO:0000256" key="3">
    <source>
        <dbReference type="ARBA" id="ARBA00023002"/>
    </source>
</evidence>
<dbReference type="GO" id="GO:0016491">
    <property type="term" value="F:oxidoreductase activity"/>
    <property type="evidence" value="ECO:0007669"/>
    <property type="project" value="UniProtKB-KW"/>
</dbReference>
<evidence type="ECO:0000256" key="1">
    <source>
        <dbReference type="ARBA" id="ARBA00022630"/>
    </source>
</evidence>